<name>A0ABC8IX73_ERUVS</name>
<organism evidence="1 2">
    <name type="scientific">Eruca vesicaria subsp. sativa</name>
    <name type="common">Garden rocket</name>
    <name type="synonym">Eruca sativa</name>
    <dbReference type="NCBI Taxonomy" id="29727"/>
    <lineage>
        <taxon>Eukaryota</taxon>
        <taxon>Viridiplantae</taxon>
        <taxon>Streptophyta</taxon>
        <taxon>Embryophyta</taxon>
        <taxon>Tracheophyta</taxon>
        <taxon>Spermatophyta</taxon>
        <taxon>Magnoliopsida</taxon>
        <taxon>eudicotyledons</taxon>
        <taxon>Gunneridae</taxon>
        <taxon>Pentapetalae</taxon>
        <taxon>rosids</taxon>
        <taxon>malvids</taxon>
        <taxon>Brassicales</taxon>
        <taxon>Brassicaceae</taxon>
        <taxon>Brassiceae</taxon>
        <taxon>Eruca</taxon>
    </lineage>
</organism>
<evidence type="ECO:0000313" key="2">
    <source>
        <dbReference type="Proteomes" id="UP001642260"/>
    </source>
</evidence>
<dbReference type="AlphaFoldDB" id="A0ABC8IX73"/>
<protein>
    <submittedName>
        <fullName evidence="1">Uncharacterized protein</fullName>
    </submittedName>
</protein>
<evidence type="ECO:0000313" key="1">
    <source>
        <dbReference type="EMBL" id="CAH8291591.1"/>
    </source>
</evidence>
<accession>A0ABC8IX73</accession>
<comment type="caution">
    <text evidence="1">The sequence shown here is derived from an EMBL/GenBank/DDBJ whole genome shotgun (WGS) entry which is preliminary data.</text>
</comment>
<proteinExistence type="predicted"/>
<keyword evidence="2" id="KW-1185">Reference proteome</keyword>
<sequence>MEKSLRGYTVKFVNPNISDPTIHAPTFAHTNCTIYSGDQDASGDSHRLAFQMNLEAGQAVLATSKQARAAHFIGFRVPSGLDNAPINRIHPSKAYAIFGYLVLTLFKQINDENSYQRYTINTLKALFAVAGYEVAEDEDQTIFNDMFHAKTYRTIFGQNFGLRKRITECIIEKRALTTSRLGSVCSYVCCILGWYEMNTLINIVETLLIPRSPLLYAPEMRAEIVNVEKALRAVLASNMPQFFRILNPPHETEVMMGANFPKLAAIATKLKGSTETNAMLGQVGQRNFFQTMDYLTHFSPADED</sequence>
<gene>
    <name evidence="1" type="ORF">ERUC_LOCUS1436</name>
</gene>
<reference evidence="1 2" key="1">
    <citation type="submission" date="2022-03" db="EMBL/GenBank/DDBJ databases">
        <authorList>
            <person name="Macdonald S."/>
            <person name="Ahmed S."/>
            <person name="Newling K."/>
        </authorList>
    </citation>
    <scope>NUCLEOTIDE SEQUENCE [LARGE SCALE GENOMIC DNA]</scope>
</reference>
<dbReference type="EMBL" id="CAKOAT010047489">
    <property type="protein sequence ID" value="CAH8291591.1"/>
    <property type="molecule type" value="Genomic_DNA"/>
</dbReference>
<dbReference type="Proteomes" id="UP001642260">
    <property type="component" value="Unassembled WGS sequence"/>
</dbReference>